<dbReference type="Gene3D" id="3.30.70.20">
    <property type="match status" value="1"/>
</dbReference>
<dbReference type="EMBL" id="DUHE01000245">
    <property type="protein sequence ID" value="HII84894.1"/>
    <property type="molecule type" value="Genomic_DNA"/>
</dbReference>
<dbReference type="InterPro" id="IPR017900">
    <property type="entry name" value="4Fe4S_Fe_S_CS"/>
</dbReference>
<dbReference type="AlphaFoldDB" id="A0A7J4TLH9"/>
<name>A0A7J4TLH9_9EURY</name>
<gene>
    <name evidence="2" type="ORF">HA271_08740</name>
</gene>
<dbReference type="PROSITE" id="PS00198">
    <property type="entry name" value="4FE4S_FER_1"/>
    <property type="match status" value="1"/>
</dbReference>
<comment type="caution">
    <text evidence="2">The sequence shown here is derived from an EMBL/GenBank/DDBJ whole genome shotgun (WGS) entry which is preliminary data.</text>
</comment>
<feature type="domain" description="4Fe-4S ferredoxin-type" evidence="1">
    <location>
        <begin position="34"/>
        <end position="63"/>
    </location>
</feature>
<dbReference type="PROSITE" id="PS51379">
    <property type="entry name" value="4FE4S_FER_2"/>
    <property type="match status" value="2"/>
</dbReference>
<feature type="domain" description="4Fe-4S ferredoxin-type" evidence="1">
    <location>
        <begin position="2"/>
        <end position="33"/>
    </location>
</feature>
<proteinExistence type="predicted"/>
<protein>
    <submittedName>
        <fullName evidence="2">4Fe-4S dicluster domain-containing protein</fullName>
    </submittedName>
</protein>
<organism evidence="2 3">
    <name type="scientific">Methanobacterium subterraneum</name>
    <dbReference type="NCBI Taxonomy" id="59277"/>
    <lineage>
        <taxon>Archaea</taxon>
        <taxon>Methanobacteriati</taxon>
        <taxon>Methanobacteriota</taxon>
        <taxon>Methanomada group</taxon>
        <taxon>Methanobacteria</taxon>
        <taxon>Methanobacteriales</taxon>
        <taxon>Methanobacteriaceae</taxon>
        <taxon>Methanobacterium</taxon>
    </lineage>
</organism>
<dbReference type="GO" id="GO:0016491">
    <property type="term" value="F:oxidoreductase activity"/>
    <property type="evidence" value="ECO:0007669"/>
    <property type="project" value="UniProtKB-ARBA"/>
</dbReference>
<dbReference type="Pfam" id="PF13187">
    <property type="entry name" value="Fer4_9"/>
    <property type="match status" value="1"/>
</dbReference>
<evidence type="ECO:0000313" key="3">
    <source>
        <dbReference type="Proteomes" id="UP000586031"/>
    </source>
</evidence>
<accession>A0A7J4TLH9</accession>
<dbReference type="SUPFAM" id="SSF54862">
    <property type="entry name" value="4Fe-4S ferredoxins"/>
    <property type="match status" value="1"/>
</dbReference>
<sequence>MINIILDEKLCIGSKCSKCAYVCPSNVFTTRDDGVKVTSPLYCKMCKECLEICPKTAIMINIEKSEAE</sequence>
<reference evidence="3" key="1">
    <citation type="journal article" date="2020" name="bioRxiv">
        <title>A rank-normalized archaeal taxonomy based on genome phylogeny resolves widespread incomplete and uneven classifications.</title>
        <authorList>
            <person name="Rinke C."/>
            <person name="Chuvochina M."/>
            <person name="Mussig A.J."/>
            <person name="Chaumeil P.-A."/>
            <person name="Waite D.W."/>
            <person name="Whitman W.B."/>
            <person name="Parks D.H."/>
            <person name="Hugenholtz P."/>
        </authorList>
    </citation>
    <scope>NUCLEOTIDE SEQUENCE [LARGE SCALE GENOMIC DNA]</scope>
</reference>
<dbReference type="InterPro" id="IPR017896">
    <property type="entry name" value="4Fe4S_Fe-S-bd"/>
</dbReference>
<dbReference type="Proteomes" id="UP000586031">
    <property type="component" value="Unassembled WGS sequence"/>
</dbReference>
<evidence type="ECO:0000313" key="2">
    <source>
        <dbReference type="EMBL" id="HII84894.1"/>
    </source>
</evidence>
<evidence type="ECO:0000259" key="1">
    <source>
        <dbReference type="PROSITE" id="PS51379"/>
    </source>
</evidence>